<evidence type="ECO:0000259" key="29">
    <source>
        <dbReference type="PROSITE" id="PS50234"/>
    </source>
</evidence>
<dbReference type="Gene3D" id="2.10.70.10">
    <property type="entry name" value="Complement Module, domain 1"/>
    <property type="match status" value="3"/>
</dbReference>
<dbReference type="InterPro" id="IPR000436">
    <property type="entry name" value="Sushi_SCR_CCP_dom"/>
</dbReference>
<feature type="active site" description="Charge relay system" evidence="26">
    <location>
        <position position="669"/>
    </location>
</feature>
<feature type="chain" id="PRO_5043932119" description="Complement factor B" evidence="28">
    <location>
        <begin position="18"/>
        <end position="739"/>
    </location>
</feature>
<dbReference type="PANTHER" id="PTHR46393:SF1">
    <property type="entry name" value="COMPLEMENT FACTOR B"/>
    <property type="match status" value="1"/>
</dbReference>
<dbReference type="PRINTS" id="PR00453">
    <property type="entry name" value="VWFADOMAIN"/>
</dbReference>
<evidence type="ECO:0000256" key="9">
    <source>
        <dbReference type="ARBA" id="ARBA00022588"/>
    </source>
</evidence>
<dbReference type="SMART" id="SM00020">
    <property type="entry name" value="Tryp_SPc"/>
    <property type="match status" value="1"/>
</dbReference>
<proteinExistence type="predicted"/>
<dbReference type="CDD" id="cd00190">
    <property type="entry name" value="Tryp_SPc"/>
    <property type="match status" value="1"/>
</dbReference>
<keyword evidence="16" id="KW-0391">Immunity</keyword>
<evidence type="ECO:0000256" key="20">
    <source>
        <dbReference type="ARBA" id="ARBA00029636"/>
    </source>
</evidence>
<dbReference type="AlphaFoldDB" id="A0AAV3A2A4"/>
<keyword evidence="17 27" id="KW-1015">Disulfide bond</keyword>
<dbReference type="Pfam" id="PF00092">
    <property type="entry name" value="VWA"/>
    <property type="match status" value="1"/>
</dbReference>
<name>A0AAV3A2A4_PYXAD</name>
<evidence type="ECO:0000256" key="26">
    <source>
        <dbReference type="PIRSR" id="PIRSR001154-1"/>
    </source>
</evidence>
<evidence type="ECO:0000256" key="14">
    <source>
        <dbReference type="ARBA" id="ARBA00022801"/>
    </source>
</evidence>
<evidence type="ECO:0000256" key="3">
    <source>
        <dbReference type="ARBA" id="ARBA00001946"/>
    </source>
</evidence>
<comment type="subunit">
    <text evidence="25">Catalytic component of the C3 convertase of the alternative complement pathway, also named C3bBb, composed of complement factor B Bb and complement C3b. Catalytic component of the C5 convertase of the alternative complement pathway, also named C3bBb3b, composed of complement factor B Bb and additional molecules of complement C3b. Interacts to CFP; this interaction contributes to the stabilization of the active C3-convertase enzyme complex.</text>
</comment>
<comment type="function">
    <text evidence="21">Involved in proliferation and differentiation of preactivated B-lymphocytes, rapid spreading of peripheral blood monocytes, stimulation of lymphocyte blastogenesis and lysis of erythrocytes.</text>
</comment>
<protein>
    <recommendedName>
        <fullName evidence="7">Complement factor B</fullName>
        <ecNumber evidence="6">3.4.21.47</ecNumber>
    </recommendedName>
    <alternativeName>
        <fullName evidence="20">C3/C5 convertase</fullName>
    </alternativeName>
</protein>
<feature type="active site" description="Charge relay system" evidence="26">
    <location>
        <position position="545"/>
    </location>
</feature>
<dbReference type="InterPro" id="IPR009003">
    <property type="entry name" value="Peptidase_S1_PA"/>
</dbReference>
<evidence type="ECO:0000256" key="2">
    <source>
        <dbReference type="ARBA" id="ARBA00001936"/>
    </source>
</evidence>
<evidence type="ECO:0000256" key="10">
    <source>
        <dbReference type="ARBA" id="ARBA00022659"/>
    </source>
</evidence>
<dbReference type="GO" id="GO:0009986">
    <property type="term" value="C:cell surface"/>
    <property type="evidence" value="ECO:0007669"/>
    <property type="project" value="UniProtKB-SubCell"/>
</dbReference>
<keyword evidence="9" id="KW-0399">Innate immunity</keyword>
<dbReference type="EC" id="3.4.21.47" evidence="6"/>
<evidence type="ECO:0000259" key="31">
    <source>
        <dbReference type="PROSITE" id="PS50923"/>
    </source>
</evidence>
<comment type="subcellular location">
    <subcellularLocation>
        <location evidence="4">Cell surface</location>
    </subcellularLocation>
    <subcellularLocation>
        <location evidence="5">Secreted</location>
    </subcellularLocation>
</comment>
<evidence type="ECO:0000256" key="23">
    <source>
        <dbReference type="ARBA" id="ARBA00093434"/>
    </source>
</evidence>
<feature type="signal peptide" evidence="28">
    <location>
        <begin position="1"/>
        <end position="17"/>
    </location>
</feature>
<keyword evidence="33" id="KW-1185">Reference proteome</keyword>
<evidence type="ECO:0000256" key="19">
    <source>
        <dbReference type="ARBA" id="ARBA00023180"/>
    </source>
</evidence>
<evidence type="ECO:0000259" key="30">
    <source>
        <dbReference type="PROSITE" id="PS50240"/>
    </source>
</evidence>
<evidence type="ECO:0000313" key="32">
    <source>
        <dbReference type="EMBL" id="DBA20517.1"/>
    </source>
</evidence>
<dbReference type="InterPro" id="IPR043504">
    <property type="entry name" value="Peptidase_S1_PA_chymotrypsin"/>
</dbReference>
<dbReference type="PIRSF" id="PIRSF001154">
    <property type="entry name" value="Compl_C2_B"/>
    <property type="match status" value="1"/>
</dbReference>
<evidence type="ECO:0000256" key="16">
    <source>
        <dbReference type="ARBA" id="ARBA00022859"/>
    </source>
</evidence>
<comment type="subunit">
    <text evidence="24">Monomer. Interacts with complement C3b; this interaction is dependent on the presence of Mg(2+).</text>
</comment>
<dbReference type="InterPro" id="IPR018114">
    <property type="entry name" value="TRYPSIN_HIS"/>
</dbReference>
<dbReference type="SUPFAM" id="SSF50494">
    <property type="entry name" value="Trypsin-like serine proteases"/>
    <property type="match status" value="1"/>
</dbReference>
<evidence type="ECO:0000256" key="25">
    <source>
        <dbReference type="ARBA" id="ARBA00093582"/>
    </source>
</evidence>
<dbReference type="CDD" id="cd00033">
    <property type="entry name" value="CCP"/>
    <property type="match status" value="3"/>
</dbReference>
<dbReference type="Proteomes" id="UP001181693">
    <property type="component" value="Unassembled WGS sequence"/>
</dbReference>
<evidence type="ECO:0000256" key="1">
    <source>
        <dbReference type="ARBA" id="ARBA00000061"/>
    </source>
</evidence>
<dbReference type="InterPro" id="IPR035976">
    <property type="entry name" value="Sushi/SCR/CCP_sf"/>
</dbReference>
<feature type="domain" description="Sushi" evidence="31">
    <location>
        <begin position="21"/>
        <end position="79"/>
    </location>
</feature>
<dbReference type="InterPro" id="IPR002035">
    <property type="entry name" value="VWF_A"/>
</dbReference>
<accession>A0AAV3A2A4</accession>
<evidence type="ECO:0000256" key="4">
    <source>
        <dbReference type="ARBA" id="ARBA00004241"/>
    </source>
</evidence>
<comment type="cofactor">
    <cofactor evidence="2">
        <name>Mn(2+)</name>
        <dbReference type="ChEBI" id="CHEBI:29035"/>
    </cofactor>
</comment>
<dbReference type="InterPro" id="IPR011360">
    <property type="entry name" value="Compl_C2_B"/>
</dbReference>
<dbReference type="GO" id="GO:0004252">
    <property type="term" value="F:serine-type endopeptidase activity"/>
    <property type="evidence" value="ECO:0007669"/>
    <property type="project" value="UniProtKB-EC"/>
</dbReference>
<comment type="cofactor">
    <cofactor evidence="3">
        <name>Mg(2+)</name>
        <dbReference type="ChEBI" id="CHEBI:18420"/>
    </cofactor>
</comment>
<sequence length="739" mass="83010">MLLLLLPLLGSFAMSIAAPTHQCNLTMVAIVGGNYTVSEDGDRVEYSCPVGKYAFPSASRECQRNGQWTNQKQKAVCKVVECPRPVMFEGGEYAPRQAKYFVGDVLHFECWGGFKIDGPENRTCQENGKWSGKTTICDDQGGHCPSPGIPIGATKVGTSYRVEGKVTYECQNGLKMFGSKTRECREDHTWSGSEPSCRSFYTFDTPEEVAQSFASSLAETIESSDPDRTEGKEQRKLKVKKGGLMNIFIIIDASKSVGPKNFLIAKNNVVTFIDKISSFDFIPRYSVLTYASKVKTIVSLSEDISTDPAAVIDEIKRFKYKEHDDKSGTNTRGALQEVYNQLSLDNQRNPNTFLDTSNIILIMTDGKHNMGGDPALEIRKIREFLEIRRDHREDKLDVYVFGLGDDTSIDELNDIASKKDKEKHVFLMKDIQEMKKAFDDIIDEAEAFEMCGLSKDHSEDKQERYPWIAKITITRPEKVENCKGSLVTTNFILTAAHCFYLNDPAHIVTVEIGPNNRQAHNLYRHPKYDPSGKKDKKVPKSFDYDLALIELKQKIEFSASARPICLPCTTGTSLALKQRDKALSCNDHKNILLSGELVKALFITEENKQLAQMNVLIKQDQKRHGCLADAKLVKEFKDVEDIKDAVTDNFLCTGGIDPVVDPQTCKGESGGPLIIQHKKRFIQVGVISWGTEISCIGDHKTGYKRKTPVPAHSRDFHARVLEEMSWIEEVIKDELVYLK</sequence>
<evidence type="ECO:0000313" key="33">
    <source>
        <dbReference type="Proteomes" id="UP001181693"/>
    </source>
</evidence>
<evidence type="ECO:0000256" key="21">
    <source>
        <dbReference type="ARBA" id="ARBA00093327"/>
    </source>
</evidence>
<feature type="disulfide bond" evidence="27">
    <location>
        <begin position="170"/>
        <end position="197"/>
    </location>
</feature>
<dbReference type="GO" id="GO:0070062">
    <property type="term" value="C:extracellular exosome"/>
    <property type="evidence" value="ECO:0007669"/>
    <property type="project" value="TreeGrafter"/>
</dbReference>
<evidence type="ECO:0000256" key="12">
    <source>
        <dbReference type="ARBA" id="ARBA00022729"/>
    </source>
</evidence>
<dbReference type="EMBL" id="DYDO01000007">
    <property type="protein sequence ID" value="DBA20517.1"/>
    <property type="molecule type" value="Genomic_DNA"/>
</dbReference>
<dbReference type="GO" id="GO:0006957">
    <property type="term" value="P:complement activation, alternative pathway"/>
    <property type="evidence" value="ECO:0007669"/>
    <property type="project" value="UniProtKB-KW"/>
</dbReference>
<comment type="function">
    <text evidence="23">Precursor of the catalytic component of the C3 and C5 convertase complexes of the alternative pathway of the complement system, a cascade of proteins that leads to phagocytosis and breakdown of pathogens and signaling that strengthens the adaptive immune system. The alternative complement pathway acts as an amplification loop that enhances other complement pathways (classical, lectin and GZMK) by promoting formation of additional C3 and C5 convertases. CFB is cleaved and activated by CFD to generate Ba and Bb chains; Bb chain constituting the catalytic component of the C3 and C5 convertases.</text>
</comment>
<evidence type="ECO:0000256" key="27">
    <source>
        <dbReference type="PROSITE-ProRule" id="PRU00302"/>
    </source>
</evidence>
<feature type="domain" description="Sushi" evidence="31">
    <location>
        <begin position="142"/>
        <end position="199"/>
    </location>
</feature>
<keyword evidence="15" id="KW-0720">Serine protease</keyword>
<keyword evidence="10 27" id="KW-0768">Sushi</keyword>
<dbReference type="PROSITE" id="PS50240">
    <property type="entry name" value="TRYPSIN_DOM"/>
    <property type="match status" value="1"/>
</dbReference>
<dbReference type="SUPFAM" id="SSF53300">
    <property type="entry name" value="vWA-like"/>
    <property type="match status" value="1"/>
</dbReference>
<evidence type="ECO:0000256" key="7">
    <source>
        <dbReference type="ARBA" id="ARBA00018671"/>
    </source>
</evidence>
<organism evidence="32 33">
    <name type="scientific">Pyxicephalus adspersus</name>
    <name type="common">African bullfrog</name>
    <dbReference type="NCBI Taxonomy" id="30357"/>
    <lineage>
        <taxon>Eukaryota</taxon>
        <taxon>Metazoa</taxon>
        <taxon>Chordata</taxon>
        <taxon>Craniata</taxon>
        <taxon>Vertebrata</taxon>
        <taxon>Euteleostomi</taxon>
        <taxon>Amphibia</taxon>
        <taxon>Batrachia</taxon>
        <taxon>Anura</taxon>
        <taxon>Neobatrachia</taxon>
        <taxon>Ranoidea</taxon>
        <taxon>Pyxicephalidae</taxon>
        <taxon>Pyxicephalinae</taxon>
        <taxon>Pyxicephalus</taxon>
    </lineage>
</organism>
<dbReference type="GO" id="GO:0009617">
    <property type="term" value="P:response to bacterium"/>
    <property type="evidence" value="ECO:0007669"/>
    <property type="project" value="TreeGrafter"/>
</dbReference>
<dbReference type="SMART" id="SM00032">
    <property type="entry name" value="CCP"/>
    <property type="match status" value="3"/>
</dbReference>
<dbReference type="PROSITE" id="PS50923">
    <property type="entry name" value="SUSHI"/>
    <property type="match status" value="3"/>
</dbReference>
<comment type="caution">
    <text evidence="32">The sequence shown here is derived from an EMBL/GenBank/DDBJ whole genome shotgun (WGS) entry which is preliminary data.</text>
</comment>
<comment type="catalytic activity">
    <reaction evidence="1">
        <text>Cleavage of Arg-|-Ser bond in complement component C3 alpha-chain to yield C3a and C3b, and Arg-|-Xaa bond in complement component C5 alpha-chain to yield C5a and C5b.</text>
        <dbReference type="EC" id="3.4.21.47"/>
    </reaction>
</comment>
<dbReference type="PANTHER" id="PTHR46393">
    <property type="entry name" value="SUSHI DOMAIN-CONTAINING PROTEIN"/>
    <property type="match status" value="1"/>
</dbReference>
<feature type="active site" description="Charge relay system" evidence="26">
    <location>
        <position position="497"/>
    </location>
</feature>
<feature type="domain" description="Sushi" evidence="31">
    <location>
        <begin position="80"/>
        <end position="139"/>
    </location>
</feature>
<dbReference type="Gene3D" id="2.40.10.10">
    <property type="entry name" value="Trypsin-like serine proteases"/>
    <property type="match status" value="2"/>
</dbReference>
<dbReference type="PROSITE" id="PS50234">
    <property type="entry name" value="VWFA"/>
    <property type="match status" value="1"/>
</dbReference>
<comment type="caution">
    <text evidence="27">Lacks conserved residue(s) required for the propagation of feature annotation.</text>
</comment>
<keyword evidence="14" id="KW-0378">Hydrolase</keyword>
<dbReference type="SMART" id="SM00327">
    <property type="entry name" value="VWA"/>
    <property type="match status" value="1"/>
</dbReference>
<dbReference type="InterPro" id="IPR036465">
    <property type="entry name" value="vWFA_dom_sf"/>
</dbReference>
<dbReference type="Pfam" id="PF00084">
    <property type="entry name" value="Sushi"/>
    <property type="match status" value="3"/>
</dbReference>
<feature type="disulfide bond" evidence="27">
    <location>
        <begin position="110"/>
        <end position="137"/>
    </location>
</feature>
<dbReference type="Gene3D" id="3.40.50.410">
    <property type="entry name" value="von Willebrand factor, type A domain"/>
    <property type="match status" value="1"/>
</dbReference>
<dbReference type="GO" id="GO:0006508">
    <property type="term" value="P:proteolysis"/>
    <property type="evidence" value="ECO:0007669"/>
    <property type="project" value="UniProtKB-KW"/>
</dbReference>
<dbReference type="SUPFAM" id="SSF57535">
    <property type="entry name" value="Complement control module/SCR domain"/>
    <property type="match status" value="3"/>
</dbReference>
<reference evidence="32" key="1">
    <citation type="thesis" date="2020" institute="ProQuest LLC" country="789 East Eisenhower Parkway, Ann Arbor, MI, USA">
        <title>Comparative Genomics and Chromosome Evolution.</title>
        <authorList>
            <person name="Mudd A.B."/>
        </authorList>
    </citation>
    <scope>NUCLEOTIDE SEQUENCE</scope>
    <source>
        <strain evidence="32">1538</strain>
        <tissue evidence="32">Blood</tissue>
    </source>
</reference>
<evidence type="ECO:0000256" key="24">
    <source>
        <dbReference type="ARBA" id="ARBA00093516"/>
    </source>
</evidence>
<evidence type="ECO:0000256" key="5">
    <source>
        <dbReference type="ARBA" id="ARBA00004613"/>
    </source>
</evidence>
<keyword evidence="18" id="KW-0179">Complement alternate pathway</keyword>
<evidence type="ECO:0000256" key="6">
    <source>
        <dbReference type="ARBA" id="ARBA00011934"/>
    </source>
</evidence>
<evidence type="ECO:0000256" key="15">
    <source>
        <dbReference type="ARBA" id="ARBA00022825"/>
    </source>
</evidence>
<evidence type="ECO:0000256" key="13">
    <source>
        <dbReference type="ARBA" id="ARBA00022737"/>
    </source>
</evidence>
<feature type="domain" description="VWFA" evidence="29">
    <location>
        <begin position="246"/>
        <end position="441"/>
    </location>
</feature>
<comment type="function">
    <text evidence="22">Serine protease component of the complement C3 and C5 convertase complexes of the alternative complement pathway. Following cleavage and activation by factor D (CFD), forms the C3 convertase together with complement C3b. As part of the C3 convertase, cleaves and activates C3 into C3a anaphylatoxin and C3b opsonin, the next components of the complement pathways. When an additional complement C3b molecule binds to the C3 convertase, forms the C5 convertase, which cleaves and activates C5 into C5a anaphylatoxin and C5b component of the membrane attack complex.</text>
</comment>
<evidence type="ECO:0000256" key="11">
    <source>
        <dbReference type="ARBA" id="ARBA00022670"/>
    </source>
</evidence>
<dbReference type="Pfam" id="PF00089">
    <property type="entry name" value="Trypsin"/>
    <property type="match status" value="2"/>
</dbReference>
<keyword evidence="8" id="KW-0964">Secreted</keyword>
<gene>
    <name evidence="32" type="ORF">GDO54_017289</name>
</gene>
<evidence type="ECO:0000256" key="22">
    <source>
        <dbReference type="ARBA" id="ARBA00093402"/>
    </source>
</evidence>
<evidence type="ECO:0000256" key="8">
    <source>
        <dbReference type="ARBA" id="ARBA00022525"/>
    </source>
</evidence>
<keyword evidence="11" id="KW-0645">Protease</keyword>
<keyword evidence="19" id="KW-0325">Glycoprotein</keyword>
<dbReference type="InterPro" id="IPR001314">
    <property type="entry name" value="Peptidase_S1A"/>
</dbReference>
<evidence type="ECO:0000256" key="28">
    <source>
        <dbReference type="SAM" id="SignalP"/>
    </source>
</evidence>
<dbReference type="PROSITE" id="PS00134">
    <property type="entry name" value="TRYPSIN_HIS"/>
    <property type="match status" value="1"/>
</dbReference>
<dbReference type="PRINTS" id="PR00722">
    <property type="entry name" value="CHYMOTRYPSIN"/>
</dbReference>
<evidence type="ECO:0000256" key="18">
    <source>
        <dbReference type="ARBA" id="ARBA00023162"/>
    </source>
</evidence>
<dbReference type="InterPro" id="IPR001254">
    <property type="entry name" value="Trypsin_dom"/>
</dbReference>
<feature type="domain" description="Peptidase S1" evidence="30">
    <location>
        <begin position="450"/>
        <end position="732"/>
    </location>
</feature>
<keyword evidence="12 28" id="KW-0732">Signal</keyword>
<evidence type="ECO:0000256" key="17">
    <source>
        <dbReference type="ARBA" id="ARBA00023157"/>
    </source>
</evidence>
<keyword evidence="13" id="KW-0677">Repeat</keyword>